<reference evidence="2 3" key="1">
    <citation type="submission" date="2023-03" db="EMBL/GenBank/DDBJ databases">
        <title>Diaphorobacter basophil sp. nov., isolated from a sewage-treatment plant.</title>
        <authorList>
            <person name="Yang K."/>
        </authorList>
    </citation>
    <scope>NUCLEOTIDE SEQUENCE [LARGE SCALE GENOMIC DNA]</scope>
    <source>
        <strain evidence="2 3">Y-1</strain>
    </source>
</reference>
<evidence type="ECO:0000256" key="1">
    <source>
        <dbReference type="SAM" id="MobiDB-lite"/>
    </source>
</evidence>
<dbReference type="RefSeq" id="WP_317701707.1">
    <property type="nucleotide sequence ID" value="NZ_CP136921.1"/>
</dbReference>
<name>A0ABZ0J565_9BURK</name>
<organism evidence="2 3">
    <name type="scientific">Diaphorobacter limosus</name>
    <dbReference type="NCBI Taxonomy" id="3036128"/>
    <lineage>
        <taxon>Bacteria</taxon>
        <taxon>Pseudomonadati</taxon>
        <taxon>Pseudomonadota</taxon>
        <taxon>Betaproteobacteria</taxon>
        <taxon>Burkholderiales</taxon>
        <taxon>Comamonadaceae</taxon>
        <taxon>Diaphorobacter</taxon>
    </lineage>
</organism>
<gene>
    <name evidence="2" type="ORF">P4826_17930</name>
</gene>
<accession>A0ABZ0J565</accession>
<feature type="region of interest" description="Disordered" evidence="1">
    <location>
        <begin position="44"/>
        <end position="74"/>
    </location>
</feature>
<keyword evidence="3" id="KW-1185">Reference proteome</keyword>
<protein>
    <recommendedName>
        <fullName evidence="4">DUF2188 domain-containing protein</fullName>
    </recommendedName>
</protein>
<evidence type="ECO:0008006" key="4">
    <source>
        <dbReference type="Google" id="ProtNLM"/>
    </source>
</evidence>
<dbReference type="EMBL" id="CP136921">
    <property type="protein sequence ID" value="WOO32242.1"/>
    <property type="molecule type" value="Genomic_DNA"/>
</dbReference>
<dbReference type="Proteomes" id="UP001303211">
    <property type="component" value="Chromosome"/>
</dbReference>
<evidence type="ECO:0000313" key="2">
    <source>
        <dbReference type="EMBL" id="WOO32242.1"/>
    </source>
</evidence>
<proteinExistence type="predicted"/>
<sequence>MNGKPLENARSSDLRGSWQALQRAAQRAREVAVQTGTDLVVTRNGVLEHIKPQPTPTPTPTPELDSPETKAESA</sequence>
<evidence type="ECO:0000313" key="3">
    <source>
        <dbReference type="Proteomes" id="UP001303211"/>
    </source>
</evidence>